<evidence type="ECO:0000313" key="11">
    <source>
        <dbReference type="Proteomes" id="UP001374579"/>
    </source>
</evidence>
<gene>
    <name evidence="10" type="ORF">V1264_013985</name>
</gene>
<proteinExistence type="predicted"/>
<keyword evidence="11" id="KW-1185">Reference proteome</keyword>
<keyword evidence="7" id="KW-0807">Transducer</keyword>
<keyword evidence="2 8" id="KW-0812">Transmembrane</keyword>
<accession>A0AAN9BPE9</accession>
<feature type="domain" description="G-protein coupled receptors family 1 profile" evidence="9">
    <location>
        <begin position="48"/>
        <end position="304"/>
    </location>
</feature>
<feature type="transmembrane region" description="Helical" evidence="8">
    <location>
        <begin position="28"/>
        <end position="57"/>
    </location>
</feature>
<evidence type="ECO:0000256" key="8">
    <source>
        <dbReference type="SAM" id="Phobius"/>
    </source>
</evidence>
<dbReference type="InterPro" id="IPR017452">
    <property type="entry name" value="GPCR_Rhodpsn_7TM"/>
</dbReference>
<evidence type="ECO:0000256" key="3">
    <source>
        <dbReference type="ARBA" id="ARBA00022989"/>
    </source>
</evidence>
<dbReference type="AlphaFoldDB" id="A0AAN9BPE9"/>
<comment type="subcellular location">
    <subcellularLocation>
        <location evidence="1">Membrane</location>
        <topology evidence="1">Multi-pass membrane protein</topology>
    </subcellularLocation>
</comment>
<feature type="transmembrane region" description="Helical" evidence="8">
    <location>
        <begin position="69"/>
        <end position="89"/>
    </location>
</feature>
<dbReference type="Proteomes" id="UP001374579">
    <property type="component" value="Unassembled WGS sequence"/>
</dbReference>
<evidence type="ECO:0000256" key="7">
    <source>
        <dbReference type="ARBA" id="ARBA00023224"/>
    </source>
</evidence>
<dbReference type="PRINTS" id="PR00237">
    <property type="entry name" value="GPCRRHODOPSN"/>
</dbReference>
<feature type="transmembrane region" description="Helical" evidence="8">
    <location>
        <begin position="288"/>
        <end position="306"/>
    </location>
</feature>
<protein>
    <recommendedName>
        <fullName evidence="9">G-protein coupled receptors family 1 profile domain-containing protein</fullName>
    </recommendedName>
</protein>
<feature type="transmembrane region" description="Helical" evidence="8">
    <location>
        <begin position="194"/>
        <end position="217"/>
    </location>
</feature>
<dbReference type="PANTHER" id="PTHR45695">
    <property type="entry name" value="LEUCOKININ RECEPTOR-RELATED"/>
    <property type="match status" value="1"/>
</dbReference>
<evidence type="ECO:0000256" key="1">
    <source>
        <dbReference type="ARBA" id="ARBA00004141"/>
    </source>
</evidence>
<dbReference type="Pfam" id="PF00001">
    <property type="entry name" value="7tm_1"/>
    <property type="match status" value="1"/>
</dbReference>
<dbReference type="PANTHER" id="PTHR45695:SF9">
    <property type="entry name" value="LEUCOKININ RECEPTOR"/>
    <property type="match status" value="1"/>
</dbReference>
<organism evidence="10 11">
    <name type="scientific">Littorina saxatilis</name>
    <dbReference type="NCBI Taxonomy" id="31220"/>
    <lineage>
        <taxon>Eukaryota</taxon>
        <taxon>Metazoa</taxon>
        <taxon>Spiralia</taxon>
        <taxon>Lophotrochozoa</taxon>
        <taxon>Mollusca</taxon>
        <taxon>Gastropoda</taxon>
        <taxon>Caenogastropoda</taxon>
        <taxon>Littorinimorpha</taxon>
        <taxon>Littorinoidea</taxon>
        <taxon>Littorinidae</taxon>
        <taxon>Littorina</taxon>
    </lineage>
</organism>
<keyword evidence="6" id="KW-0675">Receptor</keyword>
<dbReference type="Gene3D" id="1.20.1070.10">
    <property type="entry name" value="Rhodopsin 7-helix transmembrane proteins"/>
    <property type="match status" value="1"/>
</dbReference>
<sequence length="353" mass="39484">MTTLNATSNLTGMGGGEEVDTWNYKWNFFFSVILAAILSISAFLAVVGNSMVLTVVIRHRGMRTRTNLFLVNLAVADLLVGAAVMPFAITTLIEGKWIFGSARGTFCTINGWLNCFCLVASIHTLMYISIHKHYSITQPLGSHFKLRQILGMMAAAWVWAAVSSTITVTGLSSVLYKAGTTQCGPQYPSGLKSYIFHAIIQVTNIFIPLIILTYCYWRMFRAIRAHSKRLQENTTMEQDIILAQQKKVTITLFIVLAVFIICALPFHLYATYTTIQRDKHFSPYLNPIAYGSLYMNSALNPIIYAFRSPSFREGYKEILCQTPTYVISDGPMGTLRTRALHSNSTAYSRSVSR</sequence>
<evidence type="ECO:0000259" key="9">
    <source>
        <dbReference type="PROSITE" id="PS50262"/>
    </source>
</evidence>
<evidence type="ECO:0000256" key="4">
    <source>
        <dbReference type="ARBA" id="ARBA00023040"/>
    </source>
</evidence>
<evidence type="ECO:0000256" key="5">
    <source>
        <dbReference type="ARBA" id="ARBA00023136"/>
    </source>
</evidence>
<keyword evidence="4" id="KW-0297">G-protein coupled receptor</keyword>
<dbReference type="GO" id="GO:0004930">
    <property type="term" value="F:G protein-coupled receptor activity"/>
    <property type="evidence" value="ECO:0007669"/>
    <property type="project" value="UniProtKB-KW"/>
</dbReference>
<reference evidence="10 11" key="1">
    <citation type="submission" date="2024-02" db="EMBL/GenBank/DDBJ databases">
        <title>Chromosome-scale genome assembly of the rough periwinkle Littorina saxatilis.</title>
        <authorList>
            <person name="De Jode A."/>
            <person name="Faria R."/>
            <person name="Formenti G."/>
            <person name="Sims Y."/>
            <person name="Smith T.P."/>
            <person name="Tracey A."/>
            <person name="Wood J.M.D."/>
            <person name="Zagrodzka Z.B."/>
            <person name="Johannesson K."/>
            <person name="Butlin R.K."/>
            <person name="Leder E.H."/>
        </authorList>
    </citation>
    <scope>NUCLEOTIDE SEQUENCE [LARGE SCALE GENOMIC DNA]</scope>
    <source>
        <strain evidence="10">Snail1</strain>
        <tissue evidence="10">Muscle</tissue>
    </source>
</reference>
<dbReference type="EMBL" id="JBAMIC010000003">
    <property type="protein sequence ID" value="KAK7110051.1"/>
    <property type="molecule type" value="Genomic_DNA"/>
</dbReference>
<evidence type="ECO:0000313" key="10">
    <source>
        <dbReference type="EMBL" id="KAK7110051.1"/>
    </source>
</evidence>
<feature type="transmembrane region" description="Helical" evidence="8">
    <location>
        <begin position="149"/>
        <end position="174"/>
    </location>
</feature>
<keyword evidence="5 8" id="KW-0472">Membrane</keyword>
<evidence type="ECO:0000256" key="6">
    <source>
        <dbReference type="ARBA" id="ARBA00023170"/>
    </source>
</evidence>
<keyword evidence="3 8" id="KW-1133">Transmembrane helix</keyword>
<dbReference type="InterPro" id="IPR000276">
    <property type="entry name" value="GPCR_Rhodpsn"/>
</dbReference>
<dbReference type="SUPFAM" id="SSF81321">
    <property type="entry name" value="Family A G protein-coupled receptor-like"/>
    <property type="match status" value="1"/>
</dbReference>
<name>A0AAN9BPE9_9CAEN</name>
<feature type="transmembrane region" description="Helical" evidence="8">
    <location>
        <begin position="109"/>
        <end position="128"/>
    </location>
</feature>
<dbReference type="CDD" id="cd00637">
    <property type="entry name" value="7tm_classA_rhodopsin-like"/>
    <property type="match status" value="1"/>
</dbReference>
<comment type="caution">
    <text evidence="10">The sequence shown here is derived from an EMBL/GenBank/DDBJ whole genome shotgun (WGS) entry which is preliminary data.</text>
</comment>
<evidence type="ECO:0000256" key="2">
    <source>
        <dbReference type="ARBA" id="ARBA00022692"/>
    </source>
</evidence>
<feature type="transmembrane region" description="Helical" evidence="8">
    <location>
        <begin position="248"/>
        <end position="268"/>
    </location>
</feature>
<dbReference type="GO" id="GO:0005886">
    <property type="term" value="C:plasma membrane"/>
    <property type="evidence" value="ECO:0007669"/>
    <property type="project" value="TreeGrafter"/>
</dbReference>
<dbReference type="PROSITE" id="PS50262">
    <property type="entry name" value="G_PROTEIN_RECEP_F1_2"/>
    <property type="match status" value="1"/>
</dbReference>